<dbReference type="EMBL" id="JADKPN010000002">
    <property type="protein sequence ID" value="MBF4762567.1"/>
    <property type="molecule type" value="Genomic_DNA"/>
</dbReference>
<protein>
    <submittedName>
        <fullName evidence="2">S24/S26 family peptidase</fullName>
    </submittedName>
</protein>
<dbReference type="Proteomes" id="UP000640489">
    <property type="component" value="Unassembled WGS sequence"/>
</dbReference>
<organism evidence="2 3">
    <name type="scientific">Nocardioides islandensis</name>
    <dbReference type="NCBI Taxonomy" id="433663"/>
    <lineage>
        <taxon>Bacteria</taxon>
        <taxon>Bacillati</taxon>
        <taxon>Actinomycetota</taxon>
        <taxon>Actinomycetes</taxon>
        <taxon>Propionibacteriales</taxon>
        <taxon>Nocardioidaceae</taxon>
        <taxon>Nocardioides</taxon>
    </lineage>
</organism>
<keyword evidence="3" id="KW-1185">Reference proteome</keyword>
<evidence type="ECO:0000259" key="1">
    <source>
        <dbReference type="Pfam" id="PF00717"/>
    </source>
</evidence>
<reference evidence="2" key="1">
    <citation type="submission" date="2020-11" db="EMBL/GenBank/DDBJ databases">
        <title>Nocardioides sp. nov., isolated from Soil of Cynanchum wilfordii Hemsley rhizosphere.</title>
        <authorList>
            <person name="Lee J.-S."/>
            <person name="Suh M.K."/>
            <person name="Kim J.-S."/>
        </authorList>
    </citation>
    <scope>NUCLEOTIDE SEQUENCE</scope>
    <source>
        <strain evidence="2">KCTC 19275</strain>
    </source>
</reference>
<feature type="domain" description="Peptidase S24/S26A/S26B/S26C" evidence="1">
    <location>
        <begin position="3"/>
        <end position="71"/>
    </location>
</feature>
<evidence type="ECO:0000313" key="3">
    <source>
        <dbReference type="Proteomes" id="UP000640489"/>
    </source>
</evidence>
<dbReference type="CDD" id="cd06462">
    <property type="entry name" value="Peptidase_S24_S26"/>
    <property type="match status" value="1"/>
</dbReference>
<proteinExistence type="predicted"/>
<sequence length="112" mass="12168">MGLARVRGDSMRPTLEPGDRLLVRYGGRVRTGGLVLARFADGTLAVKRVGERRTTASGRPGWWLTSDDPAVGVDSRHRGPVPEADVVGVVLGRVWPRPRPLRAGGSHNEHRT</sequence>
<name>A0A930YDB9_9ACTN</name>
<dbReference type="InterPro" id="IPR036286">
    <property type="entry name" value="LexA/Signal_pep-like_sf"/>
</dbReference>
<dbReference type="InterPro" id="IPR015927">
    <property type="entry name" value="Peptidase_S24_S26A/B/C"/>
</dbReference>
<comment type="caution">
    <text evidence="2">The sequence shown here is derived from an EMBL/GenBank/DDBJ whole genome shotgun (WGS) entry which is preliminary data.</text>
</comment>
<gene>
    <name evidence="2" type="ORF">ISU07_05470</name>
</gene>
<dbReference type="Pfam" id="PF00717">
    <property type="entry name" value="Peptidase_S24"/>
    <property type="match status" value="1"/>
</dbReference>
<dbReference type="SUPFAM" id="SSF51306">
    <property type="entry name" value="LexA/Signal peptidase"/>
    <property type="match status" value="1"/>
</dbReference>
<dbReference type="Gene3D" id="2.10.109.10">
    <property type="entry name" value="Umud Fragment, subunit A"/>
    <property type="match status" value="1"/>
</dbReference>
<evidence type="ECO:0000313" key="2">
    <source>
        <dbReference type="EMBL" id="MBF4762567.1"/>
    </source>
</evidence>
<dbReference type="AlphaFoldDB" id="A0A930YDB9"/>
<dbReference type="RefSeq" id="WP_194705785.1">
    <property type="nucleotide sequence ID" value="NZ_JADKPN010000002.1"/>
</dbReference>
<accession>A0A930YDB9</accession>